<dbReference type="PANTHER" id="PTHR45842:SF22">
    <property type="entry name" value="INSULIN-LIKE GROWTH FACTOR-BINDING PROTEIN COMPLEX ACID LABILE SUBUNIT ISOFORM X1"/>
    <property type="match status" value="1"/>
</dbReference>
<dbReference type="PANTHER" id="PTHR45842">
    <property type="entry name" value="SYNAPTIC ADHESION-LIKE MOLECULE SALM"/>
    <property type="match status" value="1"/>
</dbReference>
<evidence type="ECO:0000259" key="7">
    <source>
        <dbReference type="PROSITE" id="PS50835"/>
    </source>
</evidence>
<dbReference type="PROSITE" id="PS50835">
    <property type="entry name" value="IG_LIKE"/>
    <property type="match status" value="1"/>
</dbReference>
<keyword evidence="1" id="KW-0433">Leucine-rich repeat</keyword>
<keyword evidence="9" id="KW-1185">Reference proteome</keyword>
<evidence type="ECO:0000256" key="6">
    <source>
        <dbReference type="SAM" id="SignalP"/>
    </source>
</evidence>
<dbReference type="InterPro" id="IPR032675">
    <property type="entry name" value="LRR_dom_sf"/>
</dbReference>
<evidence type="ECO:0000256" key="1">
    <source>
        <dbReference type="ARBA" id="ARBA00022614"/>
    </source>
</evidence>
<dbReference type="InterPro" id="IPR001611">
    <property type="entry name" value="Leu-rich_rpt"/>
</dbReference>
<dbReference type="Ensembl" id="ENSGMOT00000040545.1">
    <property type="protein sequence ID" value="ENSGMOP00000034996.1"/>
    <property type="gene ID" value="ENSGMOG00000036179.1"/>
</dbReference>
<dbReference type="Gene3D" id="2.60.40.10">
    <property type="entry name" value="Immunoglobulins"/>
    <property type="match status" value="1"/>
</dbReference>
<evidence type="ECO:0000256" key="2">
    <source>
        <dbReference type="ARBA" id="ARBA00022729"/>
    </source>
</evidence>
<keyword evidence="5" id="KW-1133">Transmembrane helix</keyword>
<dbReference type="InterPro" id="IPR050467">
    <property type="entry name" value="LRFN"/>
</dbReference>
<dbReference type="GeneTree" id="ENSGT00950000183146"/>
<evidence type="ECO:0000256" key="5">
    <source>
        <dbReference type="SAM" id="Phobius"/>
    </source>
</evidence>
<feature type="transmembrane region" description="Helical" evidence="5">
    <location>
        <begin position="368"/>
        <end position="388"/>
    </location>
</feature>
<reference evidence="8" key="1">
    <citation type="submission" date="2025-08" db="UniProtKB">
        <authorList>
            <consortium name="Ensembl"/>
        </authorList>
    </citation>
    <scope>IDENTIFICATION</scope>
</reference>
<dbReference type="Proteomes" id="UP000694546">
    <property type="component" value="Chromosome 4"/>
</dbReference>
<dbReference type="InterPro" id="IPR003591">
    <property type="entry name" value="Leu-rich_rpt_typical-subtyp"/>
</dbReference>
<dbReference type="GO" id="GO:0016020">
    <property type="term" value="C:membrane"/>
    <property type="evidence" value="ECO:0007669"/>
    <property type="project" value="UniProtKB-SubCell"/>
</dbReference>
<keyword evidence="4" id="KW-1015">Disulfide bond</keyword>
<protein>
    <recommendedName>
        <fullName evidence="7">Ig-like domain-containing protein</fullName>
    </recommendedName>
</protein>
<feature type="signal peptide" evidence="6">
    <location>
        <begin position="1"/>
        <end position="39"/>
    </location>
</feature>
<dbReference type="InterPro" id="IPR007110">
    <property type="entry name" value="Ig-like_dom"/>
</dbReference>
<dbReference type="Pfam" id="PF13855">
    <property type="entry name" value="LRR_8"/>
    <property type="match status" value="1"/>
</dbReference>
<reference evidence="8" key="2">
    <citation type="submission" date="2025-09" db="UniProtKB">
        <authorList>
            <consortium name="Ensembl"/>
        </authorList>
    </citation>
    <scope>IDENTIFICATION</scope>
</reference>
<feature type="chain" id="PRO_5045939489" description="Ig-like domain-containing protein" evidence="6">
    <location>
        <begin position="40"/>
        <end position="472"/>
    </location>
</feature>
<feature type="transmembrane region" description="Helical" evidence="5">
    <location>
        <begin position="447"/>
        <end position="466"/>
    </location>
</feature>
<evidence type="ECO:0000313" key="8">
    <source>
        <dbReference type="Ensembl" id="ENSGMOP00000034996.1"/>
    </source>
</evidence>
<evidence type="ECO:0000256" key="4">
    <source>
        <dbReference type="ARBA" id="ARBA00023157"/>
    </source>
</evidence>
<keyword evidence="5" id="KW-0812">Transmembrane</keyword>
<dbReference type="SUPFAM" id="SSF52058">
    <property type="entry name" value="L domain-like"/>
    <property type="match status" value="1"/>
</dbReference>
<keyword evidence="2 6" id="KW-0732">Signal</keyword>
<dbReference type="InterPro" id="IPR013783">
    <property type="entry name" value="Ig-like_fold"/>
</dbReference>
<evidence type="ECO:0000256" key="3">
    <source>
        <dbReference type="ARBA" id="ARBA00022737"/>
    </source>
</evidence>
<dbReference type="InterPro" id="IPR036179">
    <property type="entry name" value="Ig-like_dom_sf"/>
</dbReference>
<name>A0A8C5AQ42_GADMO</name>
<dbReference type="SMART" id="SM00369">
    <property type="entry name" value="LRR_TYP"/>
    <property type="match status" value="6"/>
</dbReference>
<dbReference type="AlphaFoldDB" id="A0A8C5AQ42"/>
<dbReference type="Gene3D" id="3.80.10.10">
    <property type="entry name" value="Ribonuclease Inhibitor"/>
    <property type="match status" value="1"/>
</dbReference>
<organism evidence="8 9">
    <name type="scientific">Gadus morhua</name>
    <name type="common">Atlantic cod</name>
    <dbReference type="NCBI Taxonomy" id="8049"/>
    <lineage>
        <taxon>Eukaryota</taxon>
        <taxon>Metazoa</taxon>
        <taxon>Chordata</taxon>
        <taxon>Craniata</taxon>
        <taxon>Vertebrata</taxon>
        <taxon>Euteleostomi</taxon>
        <taxon>Actinopterygii</taxon>
        <taxon>Neopterygii</taxon>
        <taxon>Teleostei</taxon>
        <taxon>Neoteleostei</taxon>
        <taxon>Acanthomorphata</taxon>
        <taxon>Zeiogadaria</taxon>
        <taxon>Gadariae</taxon>
        <taxon>Gadiformes</taxon>
        <taxon>Gadoidei</taxon>
        <taxon>Gadidae</taxon>
        <taxon>Gadus</taxon>
    </lineage>
</organism>
<sequence length="472" mass="49993">MFPSTGSPRRPALPSSPTSSCVAALLLPLLCWLRPSSSAALACPRGCLCASDIISCSGAGLSRWPRDVPSWAAHLDLSHNLLATLPANWSAPRPLRRLASLLLARNAIAGVEPDAFALTPHLVHLDLSSNRLAAVRASAFGRGALPGLEVLLLFGNRIAAVEPGALSGLRGLRRLYLAGNRLAAVPLELLEGRPRPAHLALLDLSSNALTALPVQSLLALGARPQVYLQGNPLVCDCALRALLGFWCRRRYRPLLDFRAEYPCGIEPGDWLTVPCPGLAPPLRENQTVFWLTPGAVLNSSSTSSGDGDGGDHGNATLRRVRVLPSGALEIRGAVAADAGAYTCVAARGAPPEPEGGGRRRGAEHFNTAFTTLASCVVSIVLVLLYLYLTPCRCRGDRGRGGGGGSGEATTGCGGRASLLCSDPGEAESRERRSHNGKRVAFLEPRGFPYPLPNSLINFAIFYVFFYNESFNS</sequence>
<dbReference type="OMA" id="DFVWVGP"/>
<dbReference type="SUPFAM" id="SSF48726">
    <property type="entry name" value="Immunoglobulin"/>
    <property type="match status" value="1"/>
</dbReference>
<evidence type="ECO:0000313" key="9">
    <source>
        <dbReference type="Proteomes" id="UP000694546"/>
    </source>
</evidence>
<keyword evidence="5" id="KW-0472">Membrane</keyword>
<keyword evidence="3" id="KW-0677">Repeat</keyword>
<accession>A0A8C5AQ42</accession>
<proteinExistence type="predicted"/>
<feature type="domain" description="Ig-like" evidence="7">
    <location>
        <begin position="253"/>
        <end position="345"/>
    </location>
</feature>